<keyword evidence="4" id="KW-0964">Secreted</keyword>
<proteinExistence type="inferred from homology"/>
<comment type="caution">
    <text evidence="7">The sequence shown here is derived from an EMBL/GenBank/DDBJ whole genome shotgun (WGS) entry which is preliminary data.</text>
</comment>
<comment type="function">
    <text evidence="4">Flagellin is the subunit protein which polymerizes to form the filaments of bacterial flagella.</text>
</comment>
<gene>
    <name evidence="7" type="ORF">QO010_001072</name>
</gene>
<dbReference type="InterPro" id="IPR001029">
    <property type="entry name" value="Flagellin_N"/>
</dbReference>
<keyword evidence="7" id="KW-0282">Flagellum</keyword>
<evidence type="ECO:0000256" key="2">
    <source>
        <dbReference type="ARBA" id="ARBA00011829"/>
    </source>
</evidence>
<dbReference type="PRINTS" id="PR00207">
    <property type="entry name" value="FLAGELLIN"/>
</dbReference>
<dbReference type="InterPro" id="IPR001492">
    <property type="entry name" value="Flagellin"/>
</dbReference>
<feature type="domain" description="Flagellin N-terminal" evidence="5">
    <location>
        <begin position="6"/>
        <end position="140"/>
    </location>
</feature>
<dbReference type="InterPro" id="IPR046358">
    <property type="entry name" value="Flagellin_C"/>
</dbReference>
<evidence type="ECO:0000313" key="7">
    <source>
        <dbReference type="EMBL" id="MDQ0463324.1"/>
    </source>
</evidence>
<evidence type="ECO:0000256" key="4">
    <source>
        <dbReference type="RuleBase" id="RU362073"/>
    </source>
</evidence>
<dbReference type="EMBL" id="JAUSVS010000001">
    <property type="protein sequence ID" value="MDQ0463324.1"/>
    <property type="molecule type" value="Genomic_DNA"/>
</dbReference>
<comment type="subcellular location">
    <subcellularLocation>
        <location evidence="4">Secreted</location>
    </subcellularLocation>
    <subcellularLocation>
        <location evidence="4">Bacterial flagellum</location>
    </subcellularLocation>
</comment>
<sequence length="276" mass="28426">MALNSINTNVGAMQALQALTAINRDLATTQNRISTGKKVNSAKDDGATWAIAQTQRSEMHALDAVTASLQRGSSIVDIAVAGGETISDLLNQMKEKALAAADPSLDSNARAALSSDYVALRKQIDIAANNASFNGISLISAGSSGQVRALANSNASSTIDVDHIDLSTGGALLSGLPADLTASISSANLTSLTNAITGVNGALAKLGTGSKALDLHTTFVGKLQDTMEESIGRLVDADMARESTKLAALKVQQQLAIQALSIANQAPSLLLQLFRN</sequence>
<name>A0ABU0IMY9_9CAUL</name>
<keyword evidence="8" id="KW-1185">Reference proteome</keyword>
<keyword evidence="3 4" id="KW-0975">Bacterial flagellum</keyword>
<evidence type="ECO:0000256" key="3">
    <source>
        <dbReference type="ARBA" id="ARBA00023143"/>
    </source>
</evidence>
<evidence type="ECO:0000259" key="6">
    <source>
        <dbReference type="Pfam" id="PF00700"/>
    </source>
</evidence>
<evidence type="ECO:0000313" key="8">
    <source>
        <dbReference type="Proteomes" id="UP001228905"/>
    </source>
</evidence>
<dbReference type="SUPFAM" id="SSF64518">
    <property type="entry name" value="Phase 1 flagellin"/>
    <property type="match status" value="1"/>
</dbReference>
<evidence type="ECO:0000256" key="1">
    <source>
        <dbReference type="ARBA" id="ARBA00005709"/>
    </source>
</evidence>
<dbReference type="PANTHER" id="PTHR42792">
    <property type="entry name" value="FLAGELLIN"/>
    <property type="match status" value="1"/>
</dbReference>
<accession>A0ABU0IMY9</accession>
<protein>
    <recommendedName>
        <fullName evidence="4">Flagellin</fullName>
    </recommendedName>
</protein>
<keyword evidence="7" id="KW-0966">Cell projection</keyword>
<dbReference type="Gene3D" id="1.20.1330.10">
    <property type="entry name" value="f41 fragment of flagellin, N-terminal domain"/>
    <property type="match status" value="1"/>
</dbReference>
<dbReference type="RefSeq" id="WP_307346984.1">
    <property type="nucleotide sequence ID" value="NZ_JAUSVS010000001.1"/>
</dbReference>
<dbReference type="PANTHER" id="PTHR42792:SF2">
    <property type="entry name" value="FLAGELLIN"/>
    <property type="match status" value="1"/>
</dbReference>
<reference evidence="7 8" key="1">
    <citation type="submission" date="2023-07" db="EMBL/GenBank/DDBJ databases">
        <title>Genomic Encyclopedia of Type Strains, Phase IV (KMG-IV): sequencing the most valuable type-strain genomes for metagenomic binning, comparative biology and taxonomic classification.</title>
        <authorList>
            <person name="Goeker M."/>
        </authorList>
    </citation>
    <scope>NUCLEOTIDE SEQUENCE [LARGE SCALE GENOMIC DNA]</scope>
    <source>
        <strain evidence="7 8">DSM 18695</strain>
    </source>
</reference>
<keyword evidence="7" id="KW-0969">Cilium</keyword>
<organism evidence="7 8">
    <name type="scientific">Caulobacter ginsengisoli</name>
    <dbReference type="NCBI Taxonomy" id="400775"/>
    <lineage>
        <taxon>Bacteria</taxon>
        <taxon>Pseudomonadati</taxon>
        <taxon>Pseudomonadota</taxon>
        <taxon>Alphaproteobacteria</taxon>
        <taxon>Caulobacterales</taxon>
        <taxon>Caulobacteraceae</taxon>
        <taxon>Caulobacter</taxon>
    </lineage>
</organism>
<dbReference type="Proteomes" id="UP001228905">
    <property type="component" value="Unassembled WGS sequence"/>
</dbReference>
<dbReference type="Pfam" id="PF00669">
    <property type="entry name" value="Flagellin_N"/>
    <property type="match status" value="1"/>
</dbReference>
<feature type="domain" description="Flagellin C-terminal" evidence="6">
    <location>
        <begin position="191"/>
        <end position="274"/>
    </location>
</feature>
<dbReference type="Pfam" id="PF00700">
    <property type="entry name" value="Flagellin_C"/>
    <property type="match status" value="1"/>
</dbReference>
<comment type="similarity">
    <text evidence="1 4">Belongs to the bacterial flagellin family.</text>
</comment>
<evidence type="ECO:0000259" key="5">
    <source>
        <dbReference type="Pfam" id="PF00669"/>
    </source>
</evidence>
<comment type="subunit">
    <text evidence="2">In C.crescentus, the flagellar filament is composed of multiple flagellins of 29 kDa; 27 kDa and 25 kDa.</text>
</comment>